<dbReference type="PANTHER" id="PTHR16305:SF28">
    <property type="entry name" value="GUANYLATE CYCLASE DOMAIN-CONTAINING PROTEIN"/>
    <property type="match status" value="1"/>
</dbReference>
<evidence type="ECO:0000259" key="3">
    <source>
        <dbReference type="SMART" id="SM01043"/>
    </source>
</evidence>
<evidence type="ECO:0000256" key="1">
    <source>
        <dbReference type="ARBA" id="ARBA00022741"/>
    </source>
</evidence>
<dbReference type="SUPFAM" id="SSF52540">
    <property type="entry name" value="P-loop containing nucleoside triphosphate hydrolases"/>
    <property type="match status" value="1"/>
</dbReference>
<gene>
    <name evidence="4" type="ordered locus">ANT_00540</name>
</gene>
<dbReference type="RefSeq" id="WP_013558486.1">
    <property type="nucleotide sequence ID" value="NC_014960.1"/>
</dbReference>
<dbReference type="Proteomes" id="UP000008922">
    <property type="component" value="Chromosome"/>
</dbReference>
<keyword evidence="2" id="KW-0067">ATP-binding</keyword>
<dbReference type="OrthoDB" id="5509004at2"/>
<dbReference type="eggNOG" id="COG3629">
    <property type="taxonomic scope" value="Bacteria"/>
</dbReference>
<accession>E8MYE3</accession>
<dbReference type="Gene3D" id="3.40.50.300">
    <property type="entry name" value="P-loop containing nucleotide triphosphate hydrolases"/>
    <property type="match status" value="1"/>
</dbReference>
<dbReference type="Gene3D" id="1.10.10.10">
    <property type="entry name" value="Winged helix-like DNA-binding domain superfamily/Winged helix DNA-binding domain"/>
    <property type="match status" value="1"/>
</dbReference>
<dbReference type="GO" id="GO:0004016">
    <property type="term" value="F:adenylate cyclase activity"/>
    <property type="evidence" value="ECO:0007669"/>
    <property type="project" value="TreeGrafter"/>
</dbReference>
<dbReference type="GO" id="GO:0005737">
    <property type="term" value="C:cytoplasm"/>
    <property type="evidence" value="ECO:0007669"/>
    <property type="project" value="TreeGrafter"/>
</dbReference>
<sequence>MNRPARIHLLGTPAVYFESQPLEIPRREVRTLLYFLACQREPVSRTRLTLLFWGDYPEETARKRLRESLARLKSIFPIRDLIQTPGEEVFLHPQYFFCDALEFENNARTLLTTLASIPLMTPLPELLATQLRRTVTLWSGKCFLADVRLPDSPDLEWWRLSHGDFLLGMQTRLLERMAAHETAQGNVEQAIEWLNRGLEFAPLDEGLNHALLELLERRGWFSQAQSHLEEMTRRFTAEEQPLPSWIEAWRGRLRVSLERTSASVSRGEPPSPLPWVGRKEALDALHRACFRGGVVLIIGEEGAGKTRLVYQCLSQAPAMRRLLSVTASPQDRTLPYHSWVQILRKGVLPQHWQALSKNWLGFFSLLLGELREAFPDLPPPSSETAFLPTMAFEGLERILNVVKQETPLALWFDNVHWCDESSLEALEYLIHQNFFDENALLVLSTIPNPASPTLSRILRDVPLTQTTLIELRGLTRQEVRWLLQKLGNVEPKPELVDRLHRESGGNPLLLQELLRAMVQDGSPSALVTGAGNTLSRRLHALIRRRLEQLTPQARQVLEGAAVLGSEFALPHLLRILSLPEEQAVQGVEELLRAQLLTHAEGSSYRFQHEMVHTVTLLNLSDPYRRLLHRRAAQMLKEQAGNQPRALAGRIADHLEQAGENLPALEYWVEAARYHRRVYAVQQARQAFQHAERMLEQLGMGAPDDLVLTLYEEWCAMAFDLHQFWESQRAAERLLSQGYLRQNARLLASALLEKALAAELQNRAEEMQEYLASAVPYLETVNDDALWLRYAFHQGGIASVVRGEVKDALRVFGKAWVRWRGESDRRLLELHANLGSRYAQALISAGRLEEALQVGEQALEEARRAVSHSAGARILPALALANVYLGRYDLALRQAEMAQAMLRHMDNHRILAVVHSIFAMVMLAKGNLSALWTFLEQMKRETREAQVHTIEAWTQRVWGDTLQLLGAIEESNRVYEQVLLLPVGDIYRAEAVVRLGLGRVLAGQGEAGLSLLEDISQTAQAGGMGLVVRLADAARALALALLGRCEESSTLTERLSAEGHLLDLLTFTFAHLAMCVVALKQNRLLEARMKAMALASRAGEHDVLFMEIYALVVLIHTARRMGEDTALFEAQLHERLNRLVVNARHTPLEDYAGRLQGWIATFLQ</sequence>
<dbReference type="HOGENOM" id="CLU_274943_0_0_0"/>
<dbReference type="STRING" id="926569.ANT_00540"/>
<dbReference type="KEGG" id="atm:ANT_00540"/>
<evidence type="ECO:0000313" key="5">
    <source>
        <dbReference type="Proteomes" id="UP000008922"/>
    </source>
</evidence>
<keyword evidence="1" id="KW-0547">Nucleotide-binding</keyword>
<dbReference type="InterPro" id="IPR041664">
    <property type="entry name" value="AAA_16"/>
</dbReference>
<keyword evidence="5" id="KW-1185">Reference proteome</keyword>
<organism evidence="4 5">
    <name type="scientific">Anaerolinea thermophila (strain DSM 14523 / JCM 11388 / NBRC 100420 / UNI-1)</name>
    <dbReference type="NCBI Taxonomy" id="926569"/>
    <lineage>
        <taxon>Bacteria</taxon>
        <taxon>Bacillati</taxon>
        <taxon>Chloroflexota</taxon>
        <taxon>Anaerolineae</taxon>
        <taxon>Anaerolineales</taxon>
        <taxon>Anaerolineaceae</taxon>
        <taxon>Anaerolinea</taxon>
    </lineage>
</organism>
<protein>
    <recommendedName>
        <fullName evidence="3">Bacterial transcriptional activator domain-containing protein</fullName>
    </recommendedName>
</protein>
<proteinExistence type="predicted"/>
<dbReference type="Gene3D" id="1.25.40.10">
    <property type="entry name" value="Tetratricopeptide repeat domain"/>
    <property type="match status" value="2"/>
</dbReference>
<reference evidence="4 5" key="1">
    <citation type="submission" date="2010-12" db="EMBL/GenBank/DDBJ databases">
        <title>Whole genome sequence of Anaerolinea thermophila UNI-1.</title>
        <authorList>
            <person name="Narita-Yamada S."/>
            <person name="Kishi E."/>
            <person name="Watanabe Y."/>
            <person name="Takasaki K."/>
            <person name="Ankai A."/>
            <person name="Oguchi A."/>
            <person name="Fukui S."/>
            <person name="Takahashi M."/>
            <person name="Yashiro I."/>
            <person name="Hosoyama A."/>
            <person name="Sekiguchi Y."/>
            <person name="Hanada S."/>
            <person name="Fujita N."/>
        </authorList>
    </citation>
    <scope>NUCLEOTIDE SEQUENCE [LARGE SCALE GENOMIC DNA]</scope>
    <source>
        <strain evidence="5">DSM 14523 / JCM 11388 / NBRC 100420 / UNI-1</strain>
    </source>
</reference>
<dbReference type="InterPro" id="IPR036388">
    <property type="entry name" value="WH-like_DNA-bd_sf"/>
</dbReference>
<dbReference type="GO" id="GO:0005524">
    <property type="term" value="F:ATP binding"/>
    <property type="evidence" value="ECO:0007669"/>
    <property type="project" value="UniProtKB-KW"/>
</dbReference>
<dbReference type="PANTHER" id="PTHR16305">
    <property type="entry name" value="TESTICULAR SOLUBLE ADENYLYL CYCLASE"/>
    <property type="match status" value="1"/>
</dbReference>
<dbReference type="eggNOG" id="COG0457">
    <property type="taxonomic scope" value="Bacteria"/>
</dbReference>
<dbReference type="eggNOG" id="COG3899">
    <property type="taxonomic scope" value="Bacteria"/>
</dbReference>
<dbReference type="SUPFAM" id="SSF48452">
    <property type="entry name" value="TPR-like"/>
    <property type="match status" value="2"/>
</dbReference>
<dbReference type="Pfam" id="PF13191">
    <property type="entry name" value="AAA_16"/>
    <property type="match status" value="1"/>
</dbReference>
<dbReference type="InParanoid" id="E8MYE3"/>
<dbReference type="AlphaFoldDB" id="E8MYE3"/>
<name>E8MYE3_ANATU</name>
<dbReference type="InterPro" id="IPR011990">
    <property type="entry name" value="TPR-like_helical_dom_sf"/>
</dbReference>
<dbReference type="SMART" id="SM01043">
    <property type="entry name" value="BTAD"/>
    <property type="match status" value="1"/>
</dbReference>
<dbReference type="InterPro" id="IPR027417">
    <property type="entry name" value="P-loop_NTPase"/>
</dbReference>
<evidence type="ECO:0000256" key="2">
    <source>
        <dbReference type="ARBA" id="ARBA00022840"/>
    </source>
</evidence>
<feature type="domain" description="Bacterial transcriptional activator" evidence="3">
    <location>
        <begin position="98"/>
        <end position="250"/>
    </location>
</feature>
<evidence type="ECO:0000313" key="4">
    <source>
        <dbReference type="EMBL" id="BAJ62088.1"/>
    </source>
</evidence>
<dbReference type="EMBL" id="AP012029">
    <property type="protein sequence ID" value="BAJ62088.1"/>
    <property type="molecule type" value="Genomic_DNA"/>
</dbReference>
<dbReference type="InterPro" id="IPR005158">
    <property type="entry name" value="BTAD"/>
</dbReference>